<feature type="chain" id="PRO_5012192224" evidence="2">
    <location>
        <begin position="19"/>
        <end position="94"/>
    </location>
</feature>
<protein>
    <submittedName>
        <fullName evidence="3">Uncharacterized protein</fullName>
    </submittedName>
</protein>
<reference evidence="3 4" key="1">
    <citation type="submission" date="2016-07" db="EMBL/GenBank/DDBJ databases">
        <title>Pervasive Adenine N6-methylation of Active Genes in Fungi.</title>
        <authorList>
            <consortium name="DOE Joint Genome Institute"/>
            <person name="Mondo S.J."/>
            <person name="Dannebaum R.O."/>
            <person name="Kuo R.C."/>
            <person name="Labutti K."/>
            <person name="Haridas S."/>
            <person name="Kuo A."/>
            <person name="Salamov A."/>
            <person name="Ahrendt S.R."/>
            <person name="Lipzen A."/>
            <person name="Sullivan W."/>
            <person name="Andreopoulos W.B."/>
            <person name="Clum A."/>
            <person name="Lindquist E."/>
            <person name="Daum C."/>
            <person name="Ramamoorthy G.K."/>
            <person name="Gryganskyi A."/>
            <person name="Culley D."/>
            <person name="Magnuson J.K."/>
            <person name="James T.Y."/>
            <person name="O'Malley M.A."/>
            <person name="Stajich J.E."/>
            <person name="Spatafora J.W."/>
            <person name="Visel A."/>
            <person name="Grigoriev I.V."/>
        </authorList>
    </citation>
    <scope>NUCLEOTIDE SEQUENCE [LARGE SCALE GENOMIC DNA]</scope>
    <source>
        <strain evidence="3 4">CBS 931.73</strain>
    </source>
</reference>
<organism evidence="3 4">
    <name type="scientific">Basidiobolus meristosporus CBS 931.73</name>
    <dbReference type="NCBI Taxonomy" id="1314790"/>
    <lineage>
        <taxon>Eukaryota</taxon>
        <taxon>Fungi</taxon>
        <taxon>Fungi incertae sedis</taxon>
        <taxon>Zoopagomycota</taxon>
        <taxon>Entomophthoromycotina</taxon>
        <taxon>Basidiobolomycetes</taxon>
        <taxon>Basidiobolales</taxon>
        <taxon>Basidiobolaceae</taxon>
        <taxon>Basidiobolus</taxon>
    </lineage>
</organism>
<keyword evidence="4" id="KW-1185">Reference proteome</keyword>
<evidence type="ECO:0000313" key="3">
    <source>
        <dbReference type="EMBL" id="ORX94536.1"/>
    </source>
</evidence>
<accession>A0A1Y1Y9V9</accession>
<dbReference type="AlphaFoldDB" id="A0A1Y1Y9V9"/>
<feature type="region of interest" description="Disordered" evidence="1">
    <location>
        <begin position="31"/>
        <end position="94"/>
    </location>
</feature>
<evidence type="ECO:0000256" key="2">
    <source>
        <dbReference type="SAM" id="SignalP"/>
    </source>
</evidence>
<evidence type="ECO:0000313" key="4">
    <source>
        <dbReference type="Proteomes" id="UP000193498"/>
    </source>
</evidence>
<feature type="compositionally biased region" description="Polar residues" evidence="1">
    <location>
        <begin position="72"/>
        <end position="94"/>
    </location>
</feature>
<dbReference type="InParanoid" id="A0A1Y1Y9V9"/>
<dbReference type="Proteomes" id="UP000193498">
    <property type="component" value="Unassembled WGS sequence"/>
</dbReference>
<keyword evidence="2" id="KW-0732">Signal</keyword>
<dbReference type="EMBL" id="MCFE01000202">
    <property type="protein sequence ID" value="ORX94536.1"/>
    <property type="molecule type" value="Genomic_DNA"/>
</dbReference>
<proteinExistence type="predicted"/>
<sequence length="94" mass="10439">MHPLILIVLVIIFVGILGKLFACIRTRSRTEDEEETIPYSRPPVSLARRNPEMATSPPPYAEAITIPPTAYFTPTNDSPYGHSHPQSQADPDSH</sequence>
<name>A0A1Y1Y9V9_9FUNG</name>
<comment type="caution">
    <text evidence="3">The sequence shown here is derived from an EMBL/GenBank/DDBJ whole genome shotgun (WGS) entry which is preliminary data.</text>
</comment>
<evidence type="ECO:0000256" key="1">
    <source>
        <dbReference type="SAM" id="MobiDB-lite"/>
    </source>
</evidence>
<gene>
    <name evidence="3" type="ORF">K493DRAFT_315451</name>
</gene>
<feature type="signal peptide" evidence="2">
    <location>
        <begin position="1"/>
        <end position="18"/>
    </location>
</feature>